<evidence type="ECO:0000256" key="1">
    <source>
        <dbReference type="SAM" id="SignalP"/>
    </source>
</evidence>
<dbReference type="Gene3D" id="2.30.42.10">
    <property type="match status" value="1"/>
</dbReference>
<evidence type="ECO:0000259" key="3">
    <source>
        <dbReference type="Pfam" id="PF17899"/>
    </source>
</evidence>
<dbReference type="PROSITE" id="PS51257">
    <property type="entry name" value="PROKAR_LIPOPROTEIN"/>
    <property type="match status" value="1"/>
</dbReference>
<dbReference type="Gene3D" id="1.10.390.10">
    <property type="entry name" value="Neutral Protease Domain 2"/>
    <property type="match status" value="1"/>
</dbReference>
<keyword evidence="5" id="KW-1185">Reference proteome</keyword>
<evidence type="ECO:0000259" key="2">
    <source>
        <dbReference type="Pfam" id="PF05299"/>
    </source>
</evidence>
<dbReference type="SUPFAM" id="SSF50156">
    <property type="entry name" value="PDZ domain-like"/>
    <property type="match status" value="1"/>
</dbReference>
<dbReference type="Pfam" id="PF05299">
    <property type="entry name" value="Peptidase_M61"/>
    <property type="match status" value="1"/>
</dbReference>
<sequence length="632" mass="71218">MTLRKTLLLLSLTALLGCSSARPGQISQSLLEQSDDKYQVTIDLTKVKDDKVQVTVVAPEQKQEELIYNMPKIVPGTYSVSDFGKFVTEFTALDKKGQKLPVQQLDANRWRVKDADDLHSITYWVDDTFDSMRKSDAIFEPGGTNIEPGKNFLLNTFGFVGYFDGMKQMPYQLTITKPEGFYGSTPLIATSTTATSDTYFLPDYVTLADSPLMYNRPDTTILDLGETDVLVSVYSPSGKVKSQTIATNIKDILEAQRSYLGGKLPVDKYAFLVYVPQRVGKSGSYGALEHSNSSVYFLPEMPDEQFSSTMRDVAAHEFFHIVTPLTIHSEQIGNFDFINPDMSKHLWMYEGVTEYFASHMQVYEGLIDLDTYLNKIQEHIATARAYYNDTLPFTEMSANVLQPAYEKEYGNVYQKGALIGLVLDIRLRELSDGKYGLRDLMQDLGKTYGKNKSFKDEELFDKITELTYPEIREFFTTYVEGSQPLPFEETFSKVGIIYQPLSKQMINSYGGFVPGYDAETGRIIVESTEGMDAFGKELGLKDGDQLLKWNGTDISPANIRELIGEDLQAMEPGDEVTVTVSRKNNLSKPTEVTLTAKVKQMERMVPHYLQPDPEATPKQKALLKAWLNLKTE</sequence>
<dbReference type="EMBL" id="JBEOKT010000007">
    <property type="protein sequence ID" value="MER2997833.1"/>
    <property type="molecule type" value="Genomic_DNA"/>
</dbReference>
<dbReference type="Gene3D" id="2.60.40.3650">
    <property type="match status" value="1"/>
</dbReference>
<proteinExistence type="predicted"/>
<dbReference type="Proteomes" id="UP001476807">
    <property type="component" value="Unassembled WGS sequence"/>
</dbReference>
<gene>
    <name evidence="4" type="ORF">ABS362_09755</name>
</gene>
<feature type="domain" description="Peptidase M61 catalytic" evidence="2">
    <location>
        <begin position="311"/>
        <end position="419"/>
    </location>
</feature>
<accession>A0ABV1RTX5</accession>
<evidence type="ECO:0000313" key="4">
    <source>
        <dbReference type="EMBL" id="MER2997833.1"/>
    </source>
</evidence>
<feature type="signal peptide" evidence="1">
    <location>
        <begin position="1"/>
        <end position="21"/>
    </location>
</feature>
<dbReference type="RefSeq" id="WP_350412256.1">
    <property type="nucleotide sequence ID" value="NZ_JBEOKT010000007.1"/>
</dbReference>
<dbReference type="InterPro" id="IPR040756">
    <property type="entry name" value="Peptidase_M61_N"/>
</dbReference>
<feature type="chain" id="PRO_5047418445" evidence="1">
    <location>
        <begin position="22"/>
        <end position="632"/>
    </location>
</feature>
<feature type="domain" description="Peptidase M61 N-terminal" evidence="3">
    <location>
        <begin position="40"/>
        <end position="214"/>
    </location>
</feature>
<comment type="caution">
    <text evidence="4">The sequence shown here is derived from an EMBL/GenBank/DDBJ whole genome shotgun (WGS) entry which is preliminary data.</text>
</comment>
<evidence type="ECO:0000313" key="5">
    <source>
        <dbReference type="Proteomes" id="UP001476807"/>
    </source>
</evidence>
<reference evidence="4 5" key="1">
    <citation type="submission" date="2024-06" db="EMBL/GenBank/DDBJ databases">
        <title>Pontibacter populi HYL7-15.</title>
        <authorList>
            <person name="Kim M.K."/>
        </authorList>
    </citation>
    <scope>NUCLEOTIDE SEQUENCE [LARGE SCALE GENOMIC DNA]</scope>
    <source>
        <strain evidence="4 5">HYL7-15</strain>
    </source>
</reference>
<dbReference type="InterPro" id="IPR036034">
    <property type="entry name" value="PDZ_sf"/>
</dbReference>
<organism evidence="4 5">
    <name type="scientific">Pontibacter populi</name>
    <dbReference type="NCBI Taxonomy" id="890055"/>
    <lineage>
        <taxon>Bacteria</taxon>
        <taxon>Pseudomonadati</taxon>
        <taxon>Bacteroidota</taxon>
        <taxon>Cytophagia</taxon>
        <taxon>Cytophagales</taxon>
        <taxon>Hymenobacteraceae</taxon>
        <taxon>Pontibacter</taxon>
    </lineage>
</organism>
<dbReference type="SUPFAM" id="SSF55486">
    <property type="entry name" value="Metalloproteases ('zincins'), catalytic domain"/>
    <property type="match status" value="1"/>
</dbReference>
<name>A0ABV1RTX5_9BACT</name>
<dbReference type="InterPro" id="IPR027268">
    <property type="entry name" value="Peptidase_M4/M1_CTD_sf"/>
</dbReference>
<dbReference type="Pfam" id="PF17899">
    <property type="entry name" value="Peptidase_M61_N"/>
    <property type="match status" value="1"/>
</dbReference>
<keyword evidence="1" id="KW-0732">Signal</keyword>
<dbReference type="InterPro" id="IPR007963">
    <property type="entry name" value="Peptidase_M61_catalytic"/>
</dbReference>
<protein>
    <submittedName>
        <fullName evidence="4">Peptidase M61</fullName>
    </submittedName>
</protein>